<keyword evidence="6" id="KW-0028">Amino-acid biosynthesis</keyword>
<evidence type="ECO:0000313" key="8">
    <source>
        <dbReference type="Proteomes" id="UP000256695"/>
    </source>
</evidence>
<dbReference type="RefSeq" id="WP_115579687.1">
    <property type="nucleotide sequence ID" value="NZ_NXLX01000030.1"/>
</dbReference>
<dbReference type="InterPro" id="IPR016117">
    <property type="entry name" value="ArgJ-like_dom_sf"/>
</dbReference>
<comment type="similarity">
    <text evidence="1 6">Belongs to the ArgJ family.</text>
</comment>
<dbReference type="SUPFAM" id="SSF56266">
    <property type="entry name" value="DmpA/ArgJ-like"/>
    <property type="match status" value="1"/>
</dbReference>
<feature type="binding site" evidence="6">
    <location>
        <position position="195"/>
    </location>
    <ligand>
        <name>substrate</name>
    </ligand>
</feature>
<comment type="caution">
    <text evidence="7">The sequence shown here is derived from an EMBL/GenBank/DDBJ whole genome shotgun (WGS) entry which is preliminary data.</text>
</comment>
<dbReference type="EC" id="2.3.1.1" evidence="6"/>
<dbReference type="OrthoDB" id="9804242at2"/>
<dbReference type="UniPathway" id="UPA00068">
    <property type="reaction ID" value="UER00106"/>
</dbReference>
<evidence type="ECO:0000256" key="2">
    <source>
        <dbReference type="ARBA" id="ARBA00011475"/>
    </source>
</evidence>
<comment type="catalytic activity">
    <reaction evidence="6">
        <text>L-glutamate + acetyl-CoA = N-acetyl-L-glutamate + CoA + H(+)</text>
        <dbReference type="Rhea" id="RHEA:24292"/>
        <dbReference type="ChEBI" id="CHEBI:15378"/>
        <dbReference type="ChEBI" id="CHEBI:29985"/>
        <dbReference type="ChEBI" id="CHEBI:44337"/>
        <dbReference type="ChEBI" id="CHEBI:57287"/>
        <dbReference type="ChEBI" id="CHEBI:57288"/>
        <dbReference type="EC" id="2.3.1.1"/>
    </reaction>
</comment>
<comment type="pathway">
    <text evidence="6">Amino-acid biosynthesis; L-arginine biosynthesis; L-ornithine and N-acetyl-L-glutamate from L-glutamate and N(2)-acetyl-L-ornithine (cyclic): step 1/1.</text>
</comment>
<dbReference type="Gene3D" id="3.10.20.340">
    <property type="entry name" value="ArgJ beta chain, C-terminal domain"/>
    <property type="match status" value="1"/>
</dbReference>
<keyword evidence="4 6" id="KW-0068">Autocatalytic cleavage</keyword>
<feature type="site" description="Involved in the stabilization of negative charge on the oxyanion by the formation of the oxyanion hole" evidence="6">
    <location>
        <position position="120"/>
    </location>
</feature>
<comment type="pathway">
    <text evidence="6">Amino-acid biosynthesis; L-arginine biosynthesis; N(2)-acetyl-L-ornithine from L-glutamate: step 1/4.</text>
</comment>
<feature type="site" description="Involved in the stabilization of negative charge on the oxyanion by the formation of the oxyanion hole" evidence="6">
    <location>
        <position position="119"/>
    </location>
</feature>
<keyword evidence="6" id="KW-0511">Multifunctional enzyme</keyword>
<comment type="subcellular location">
    <subcellularLocation>
        <location evidence="6">Cytoplasm</location>
    </subcellularLocation>
</comment>
<dbReference type="EMBL" id="NXLX01000030">
    <property type="protein sequence ID" value="RDU71300.1"/>
    <property type="molecule type" value="Genomic_DNA"/>
</dbReference>
<evidence type="ECO:0000256" key="4">
    <source>
        <dbReference type="ARBA" id="ARBA00022813"/>
    </source>
</evidence>
<feature type="chain" id="PRO_5023546545" description="Arginine biosynthesis bifunctional protein ArgJ beta chain" evidence="6">
    <location>
        <begin position="195"/>
        <end position="403"/>
    </location>
</feature>
<dbReference type="GO" id="GO:0004358">
    <property type="term" value="F:L-glutamate N-acetyltransferase activity, acting on acetyl-L-ornithine as donor"/>
    <property type="evidence" value="ECO:0007669"/>
    <property type="project" value="UniProtKB-UniRule"/>
</dbReference>
<protein>
    <recommendedName>
        <fullName evidence="6">Arginine biosynthesis bifunctional protein ArgJ</fullName>
    </recommendedName>
    <domain>
        <recommendedName>
            <fullName evidence="6">Glutamate N-acetyltransferase</fullName>
            <ecNumber evidence="6">2.3.1.35</ecNumber>
        </recommendedName>
        <alternativeName>
            <fullName evidence="6">Ornithine acetyltransferase</fullName>
            <shortName evidence="6">OATase</shortName>
        </alternativeName>
        <alternativeName>
            <fullName evidence="6">Ornithine transacetylase</fullName>
        </alternativeName>
    </domain>
    <domain>
        <recommendedName>
            <fullName evidence="6">Amino-acid acetyltransferase</fullName>
            <ecNumber evidence="6">2.3.1.1</ecNumber>
        </recommendedName>
        <alternativeName>
            <fullName evidence="6">N-acetylglutamate synthase</fullName>
            <shortName evidence="6">AGSase</shortName>
        </alternativeName>
    </domain>
    <component>
        <recommendedName>
            <fullName evidence="6">Arginine biosynthesis bifunctional protein ArgJ alpha chain</fullName>
        </recommendedName>
    </component>
    <component>
        <recommendedName>
            <fullName evidence="6">Arginine biosynthesis bifunctional protein ArgJ beta chain</fullName>
        </recommendedName>
    </component>
</protein>
<dbReference type="AlphaFoldDB" id="A0A3D8J242"/>
<dbReference type="Proteomes" id="UP000256695">
    <property type="component" value="Unassembled WGS sequence"/>
</dbReference>
<evidence type="ECO:0000313" key="7">
    <source>
        <dbReference type="EMBL" id="RDU71300.1"/>
    </source>
</evidence>
<feature type="site" description="Cleavage; by autolysis" evidence="6">
    <location>
        <begin position="194"/>
        <end position="195"/>
    </location>
</feature>
<feature type="binding site" evidence="6">
    <location>
        <position position="274"/>
    </location>
    <ligand>
        <name>substrate</name>
    </ligand>
</feature>
<comment type="function">
    <text evidence="6">Catalyzes two activities which are involved in the cyclic version of arginine biosynthesis: the synthesis of N-acetylglutamate from glutamate and acetyl-CoA as the acetyl donor, and of ornithine by transacetylation between N(2)-acetylornithine and glutamate.</text>
</comment>
<dbReference type="NCBIfam" id="TIGR00120">
    <property type="entry name" value="ArgJ"/>
    <property type="match status" value="1"/>
</dbReference>
<dbReference type="HAMAP" id="MF_01106">
    <property type="entry name" value="ArgJ"/>
    <property type="match status" value="1"/>
</dbReference>
<keyword evidence="6" id="KW-0055">Arginine biosynthesis</keyword>
<dbReference type="GO" id="GO:0005737">
    <property type="term" value="C:cytoplasm"/>
    <property type="evidence" value="ECO:0007669"/>
    <property type="project" value="UniProtKB-SubCell"/>
</dbReference>
<feature type="binding site" evidence="6">
    <location>
        <position position="398"/>
    </location>
    <ligand>
        <name>substrate</name>
    </ligand>
</feature>
<dbReference type="GO" id="GO:0004042">
    <property type="term" value="F:L-glutamate N-acetyltransferase activity"/>
    <property type="evidence" value="ECO:0007669"/>
    <property type="project" value="UniProtKB-UniRule"/>
</dbReference>
<feature type="chain" id="PRO_5023546544" description="Arginine biosynthesis bifunctional protein ArgJ alpha chain" evidence="6">
    <location>
        <begin position="1"/>
        <end position="194"/>
    </location>
</feature>
<gene>
    <name evidence="6" type="primary">argJ</name>
    <name evidence="7" type="ORF">CQA57_07855</name>
</gene>
<feature type="binding site" evidence="6">
    <location>
        <position position="184"/>
    </location>
    <ligand>
        <name>substrate</name>
    </ligand>
</feature>
<dbReference type="PANTHER" id="PTHR23100:SF0">
    <property type="entry name" value="ARGININE BIOSYNTHESIS BIFUNCTIONAL PROTEIN ARGJ, MITOCHONDRIAL"/>
    <property type="match status" value="1"/>
</dbReference>
<dbReference type="GO" id="GO:0006526">
    <property type="term" value="P:L-arginine biosynthetic process"/>
    <property type="evidence" value="ECO:0007669"/>
    <property type="project" value="UniProtKB-UniRule"/>
</dbReference>
<dbReference type="PANTHER" id="PTHR23100">
    <property type="entry name" value="ARGININE BIOSYNTHESIS BIFUNCTIONAL PROTEIN ARGJ"/>
    <property type="match status" value="1"/>
</dbReference>
<comment type="catalytic activity">
    <reaction evidence="6">
        <text>N(2)-acetyl-L-ornithine + L-glutamate = N-acetyl-L-glutamate + L-ornithine</text>
        <dbReference type="Rhea" id="RHEA:15349"/>
        <dbReference type="ChEBI" id="CHEBI:29985"/>
        <dbReference type="ChEBI" id="CHEBI:44337"/>
        <dbReference type="ChEBI" id="CHEBI:46911"/>
        <dbReference type="ChEBI" id="CHEBI:57805"/>
        <dbReference type="EC" id="2.3.1.35"/>
    </reaction>
</comment>
<feature type="active site" description="Nucleophile" evidence="6">
    <location>
        <position position="195"/>
    </location>
</feature>
<accession>A0A3D8J242</accession>
<dbReference type="InterPro" id="IPR002813">
    <property type="entry name" value="Arg_biosynth_ArgJ"/>
</dbReference>
<dbReference type="NCBIfam" id="NF003802">
    <property type="entry name" value="PRK05388.1"/>
    <property type="match status" value="1"/>
</dbReference>
<keyword evidence="8" id="KW-1185">Reference proteome</keyword>
<keyword evidence="5 6" id="KW-0012">Acyltransferase</keyword>
<dbReference type="InterPro" id="IPR042195">
    <property type="entry name" value="ArgJ_beta_C"/>
</dbReference>
<evidence type="ECO:0000256" key="1">
    <source>
        <dbReference type="ARBA" id="ARBA00006774"/>
    </source>
</evidence>
<feature type="binding site" evidence="6">
    <location>
        <position position="157"/>
    </location>
    <ligand>
        <name>substrate</name>
    </ligand>
</feature>
<dbReference type="EC" id="2.3.1.35" evidence="6"/>
<evidence type="ECO:0000256" key="5">
    <source>
        <dbReference type="ARBA" id="ARBA00023315"/>
    </source>
</evidence>
<dbReference type="Pfam" id="PF01960">
    <property type="entry name" value="ArgJ"/>
    <property type="match status" value="1"/>
</dbReference>
<evidence type="ECO:0000256" key="6">
    <source>
        <dbReference type="HAMAP-Rule" id="MF_01106"/>
    </source>
</evidence>
<dbReference type="CDD" id="cd02152">
    <property type="entry name" value="OAT"/>
    <property type="match status" value="1"/>
</dbReference>
<organism evidence="7 8">
    <name type="scientific">Helicobacter anseris</name>
    <dbReference type="NCBI Taxonomy" id="375926"/>
    <lineage>
        <taxon>Bacteria</taxon>
        <taxon>Pseudomonadati</taxon>
        <taxon>Campylobacterota</taxon>
        <taxon>Epsilonproteobacteria</taxon>
        <taxon>Campylobacterales</taxon>
        <taxon>Helicobacteraceae</taxon>
        <taxon>Helicobacter</taxon>
    </lineage>
</organism>
<name>A0A3D8J242_9HELI</name>
<comment type="subunit">
    <text evidence="2 6">Heterotetramer of two alpha and two beta chains.</text>
</comment>
<proteinExistence type="inferred from homology"/>
<keyword evidence="6" id="KW-0963">Cytoplasm</keyword>
<reference evidence="7 8" key="1">
    <citation type="submission" date="2018-04" db="EMBL/GenBank/DDBJ databases">
        <title>Novel Campyloabacter and Helicobacter Species and Strains.</title>
        <authorList>
            <person name="Mannion A.J."/>
            <person name="Shen Z."/>
            <person name="Fox J.G."/>
        </authorList>
    </citation>
    <scope>NUCLEOTIDE SEQUENCE [LARGE SCALE GENOMIC DNA]</scope>
    <source>
        <strain evidence="7 8">MIT 04-9362</strain>
    </source>
</reference>
<dbReference type="Gene3D" id="3.60.70.12">
    <property type="entry name" value="L-amino peptidase D-ALA esterase/amidase"/>
    <property type="match status" value="1"/>
</dbReference>
<dbReference type="GO" id="GO:0006592">
    <property type="term" value="P:ornithine biosynthetic process"/>
    <property type="evidence" value="ECO:0007669"/>
    <property type="project" value="TreeGrafter"/>
</dbReference>
<sequence>MFKIFPIDGGVCAPEGFVADGISAGLKKSDSEKEQLDVGYIFMKNPCKVCAIFTQNTFQAAPIVYFNQFVKDKESNFILINTKNANAMTGERGVSDVREVMECLIKKYPQIKNPIMSSTGVIGVYLPKEKIMESLDKITFENKDNFSHNRAAKAIMTTDRYEKEVAFEVVLQDGKNFRIGAMAKGAGMIQPSMATMLCFISTDAKIPEQEAQKILESCVQKTFNAISVDGDMSTNDTVMLMQSGLSQAYDSVAFEQALLMVMDKLAKDIVADGEGATKLVGFRVSGAKDVFEAQKCAKALSNSLLVKTAIFGCDPNWGRIASTIGASQVMCDANKLSIKIGGVLVYDKGEILFDVQREKLASTQMQKESFMVECDLGIADGEFTAYGCDLGYEYVKINADYRS</sequence>
<evidence type="ECO:0000256" key="3">
    <source>
        <dbReference type="ARBA" id="ARBA00022679"/>
    </source>
</evidence>
<feature type="binding site" evidence="6">
    <location>
        <position position="403"/>
    </location>
    <ligand>
        <name>substrate</name>
    </ligand>
</feature>
<keyword evidence="3 6" id="KW-0808">Transferase</keyword>